<dbReference type="PANTHER" id="PTHR13833">
    <property type="match status" value="1"/>
</dbReference>
<dbReference type="InterPro" id="IPR036582">
    <property type="entry name" value="Mao_N_sf"/>
</dbReference>
<feature type="repeat" description="NHL" evidence="2">
    <location>
        <begin position="246"/>
        <end position="270"/>
    </location>
</feature>
<dbReference type="SUPFAM" id="SSF101898">
    <property type="entry name" value="NHL repeat"/>
    <property type="match status" value="1"/>
</dbReference>
<evidence type="ECO:0000256" key="1">
    <source>
        <dbReference type="ARBA" id="ARBA00022737"/>
    </source>
</evidence>
<dbReference type="OrthoDB" id="9799230at2"/>
<comment type="caution">
    <text evidence="5">The sequence shown here is derived from an EMBL/GenBank/DDBJ whole genome shotgun (WGS) entry which is preliminary data.</text>
</comment>
<dbReference type="Gene3D" id="2.120.10.30">
    <property type="entry name" value="TolB, C-terminal domain"/>
    <property type="match status" value="3"/>
</dbReference>
<dbReference type="InterPro" id="IPR012854">
    <property type="entry name" value="Cu_amine_oxidase-like_N"/>
</dbReference>
<evidence type="ECO:0000259" key="4">
    <source>
        <dbReference type="Pfam" id="PF07833"/>
    </source>
</evidence>
<evidence type="ECO:0000313" key="5">
    <source>
        <dbReference type="EMBL" id="TFE30778.1"/>
    </source>
</evidence>
<evidence type="ECO:0000313" key="6">
    <source>
        <dbReference type="Proteomes" id="UP000297900"/>
    </source>
</evidence>
<dbReference type="Pfam" id="PF01436">
    <property type="entry name" value="NHL"/>
    <property type="match status" value="3"/>
</dbReference>
<accession>A0A4Y8M6Q7</accession>
<feature type="domain" description="Copper amine oxidase-like N-terminal" evidence="4">
    <location>
        <begin position="410"/>
        <end position="519"/>
    </location>
</feature>
<keyword evidence="6" id="KW-1185">Reference proteome</keyword>
<reference evidence="5 6" key="1">
    <citation type="submission" date="2019-03" db="EMBL/GenBank/DDBJ databases">
        <title>Cohnella endophytica sp. nov., a novel endophytic bacterium isolated from bark of Sonneratia apetala.</title>
        <authorList>
            <person name="Tuo L."/>
        </authorList>
    </citation>
    <scope>NUCLEOTIDE SEQUENCE [LARGE SCALE GENOMIC DNA]</scope>
    <source>
        <strain evidence="5 6">CCTCC AB 208254</strain>
    </source>
</reference>
<dbReference type="RefSeq" id="WP_135150658.1">
    <property type="nucleotide sequence ID" value="NZ_SOMN01000002.1"/>
</dbReference>
<feature type="repeat" description="NHL" evidence="2">
    <location>
        <begin position="179"/>
        <end position="209"/>
    </location>
</feature>
<dbReference type="Gene3D" id="3.30.457.10">
    <property type="entry name" value="Copper amine oxidase-like, N-terminal domain"/>
    <property type="match status" value="1"/>
</dbReference>
<name>A0A4Y8M6Q7_9BACL</name>
<proteinExistence type="predicted"/>
<dbReference type="InterPro" id="IPR011042">
    <property type="entry name" value="6-blade_b-propeller_TolB-like"/>
</dbReference>
<gene>
    <name evidence="5" type="ORF">E2980_03075</name>
</gene>
<feature type="signal peptide" evidence="3">
    <location>
        <begin position="1"/>
        <end position="26"/>
    </location>
</feature>
<organism evidence="5 6">
    <name type="scientific">Cohnella luojiensis</name>
    <dbReference type="NCBI Taxonomy" id="652876"/>
    <lineage>
        <taxon>Bacteria</taxon>
        <taxon>Bacillati</taxon>
        <taxon>Bacillota</taxon>
        <taxon>Bacilli</taxon>
        <taxon>Bacillales</taxon>
        <taxon>Paenibacillaceae</taxon>
        <taxon>Cohnella</taxon>
    </lineage>
</organism>
<protein>
    <submittedName>
        <fullName evidence="5">Copper amine oxidase</fullName>
    </submittedName>
</protein>
<keyword evidence="3" id="KW-0732">Signal</keyword>
<dbReference type="InterPro" id="IPR001258">
    <property type="entry name" value="NHL_repeat"/>
</dbReference>
<dbReference type="AlphaFoldDB" id="A0A4Y8M6Q7"/>
<dbReference type="EMBL" id="SOMN01000002">
    <property type="protein sequence ID" value="TFE30778.1"/>
    <property type="molecule type" value="Genomic_DNA"/>
</dbReference>
<evidence type="ECO:0000256" key="3">
    <source>
        <dbReference type="SAM" id="SignalP"/>
    </source>
</evidence>
<dbReference type="SUPFAM" id="SSF55383">
    <property type="entry name" value="Copper amine oxidase, domain N"/>
    <property type="match status" value="1"/>
</dbReference>
<dbReference type="Pfam" id="PF07833">
    <property type="entry name" value="Cu_amine_oxidN1"/>
    <property type="match status" value="1"/>
</dbReference>
<dbReference type="Proteomes" id="UP000297900">
    <property type="component" value="Unassembled WGS sequence"/>
</dbReference>
<dbReference type="PROSITE" id="PS51125">
    <property type="entry name" value="NHL"/>
    <property type="match status" value="3"/>
</dbReference>
<feature type="repeat" description="NHL" evidence="2">
    <location>
        <begin position="125"/>
        <end position="155"/>
    </location>
</feature>
<sequence>MKRIAKKILLASVSIIILTLPTVSFAASNTDWTQSPKLYEVRTWTGKSELGHGNGSLAEATFFHPKSAVSLPDGRLLVSDSSNHFLRAVSIDKVSAYTGIDLGEDAETELPLGGYNDDELAKAAFDQPSGLAIDAQGNVFVADSNNHAIRKISKDGKVTTLAGNGNLGLTDGVGAKASFYNPSDVSVDSQGNVYVADTLNNVIRKVTVDGTVTTLNAPSTRIVEYFPGAVETTGDFQDGPIASAKFNEPSGLALDSKGNLYVSDRGNQRIRYIDFAAGTVSTVAGGGTYAKQAVYVAGDYVDGTSTDSRLNAPEGLTITADGSLIIADSLNHAIRILKDGKVSTLAGIPTEFGKEDGVIGSAQFNHPTDVTVLADGRLVIVDEFGNKVRVLQKYAKPANLQTSVISVVYDGNLVPSDVPAQLKSNAVLLPLRSVGETLGYTVEFDKKTGNGKLIKGEAVYAIVKGSNKVVKTLKGKSETLSLNATAIVVNNRLFIPVRFFASESNLDIQWDAAANVVVIRNKTF</sequence>
<evidence type="ECO:0000256" key="2">
    <source>
        <dbReference type="PROSITE-ProRule" id="PRU00504"/>
    </source>
</evidence>
<feature type="chain" id="PRO_5021397568" evidence="3">
    <location>
        <begin position="27"/>
        <end position="524"/>
    </location>
</feature>
<dbReference type="PANTHER" id="PTHR13833:SF71">
    <property type="entry name" value="NHL DOMAIN-CONTAINING PROTEIN"/>
    <property type="match status" value="1"/>
</dbReference>
<keyword evidence="1" id="KW-0677">Repeat</keyword>